<dbReference type="PANTHER" id="PTHR42943">
    <property type="entry name" value="GLUTATHIONE S-TRANSFERASE KAPPA"/>
    <property type="match status" value="1"/>
</dbReference>
<feature type="domain" description="DSBA-like thioredoxin" evidence="3">
    <location>
        <begin position="16"/>
        <end position="210"/>
    </location>
</feature>
<comment type="similarity">
    <text evidence="1">Belongs to the GST superfamily. NadH family.</text>
</comment>
<dbReference type="GO" id="GO:0006749">
    <property type="term" value="P:glutathione metabolic process"/>
    <property type="evidence" value="ECO:0007669"/>
    <property type="project" value="TreeGrafter"/>
</dbReference>
<dbReference type="Pfam" id="PF01323">
    <property type="entry name" value="DSBA"/>
    <property type="match status" value="1"/>
</dbReference>
<dbReference type="InterPro" id="IPR044087">
    <property type="entry name" value="NahD-like"/>
</dbReference>
<dbReference type="Gene3D" id="3.40.30.10">
    <property type="entry name" value="Glutaredoxin"/>
    <property type="match status" value="1"/>
</dbReference>
<gene>
    <name evidence="4" type="ORF">D3874_03320</name>
</gene>
<dbReference type="EC" id="5.99.1.4" evidence="1"/>
<protein>
    <recommendedName>
        <fullName evidence="1">2-hydroxychromene-2-carboxylate isomerase</fullName>
        <ecNumber evidence="1">5.99.1.4</ecNumber>
    </recommendedName>
</protein>
<sequence length="214" mass="23868">MDPGLRRDDEVAGMTQIDFIFAIGSRYSYLAHRQLDGIARDHGVSFRWRPVTSIALMRQARGGTSPFDGPPPAKQYDFTWRKQDAEAWAELYGIPFRDPHHRLKYDSAKANHACVAADRLGRGEAYARALFPEIFVADNPSLDRDDYIALGEKLGIDGFAAALDDPQTAATAQAIQDEAVARGSFGVPTFLIDDRIFWGNDRLVLLRHYLAGRA</sequence>
<dbReference type="PIRSF" id="PIRSF006386">
    <property type="entry name" value="HCCAis_GSTk"/>
    <property type="match status" value="1"/>
</dbReference>
<dbReference type="InterPro" id="IPR014440">
    <property type="entry name" value="HCCAis_GSTk"/>
</dbReference>
<proteinExistence type="inferred from homology"/>
<name>A0A418WUN3_9PROT</name>
<comment type="catalytic activity">
    <reaction evidence="1">
        <text>2-hydroxychromene-2-carboxylate = (3E)-4-(2-hydroxyphenyl)-2-oxobut-3-enoate</text>
        <dbReference type="Rhea" id="RHEA:27401"/>
        <dbReference type="ChEBI" id="CHEBI:59350"/>
        <dbReference type="ChEBI" id="CHEBI:59353"/>
        <dbReference type="EC" id="5.99.1.4"/>
    </reaction>
</comment>
<evidence type="ECO:0000256" key="2">
    <source>
        <dbReference type="PIRSR" id="PIRSR006386-1"/>
    </source>
</evidence>
<dbReference type="GO" id="GO:0004364">
    <property type="term" value="F:glutathione transferase activity"/>
    <property type="evidence" value="ECO:0007669"/>
    <property type="project" value="TreeGrafter"/>
</dbReference>
<organism evidence="4 5">
    <name type="scientific">Oleomonas cavernae</name>
    <dbReference type="NCBI Taxonomy" id="2320859"/>
    <lineage>
        <taxon>Bacteria</taxon>
        <taxon>Pseudomonadati</taxon>
        <taxon>Pseudomonadota</taxon>
        <taxon>Alphaproteobacteria</taxon>
        <taxon>Acetobacterales</taxon>
        <taxon>Acetobacteraceae</taxon>
        <taxon>Oleomonas</taxon>
    </lineage>
</organism>
<dbReference type="GO" id="GO:1901170">
    <property type="term" value="P:naphthalene catabolic process"/>
    <property type="evidence" value="ECO:0007669"/>
    <property type="project" value="InterPro"/>
</dbReference>
<comment type="caution">
    <text evidence="4">The sequence shown here is derived from an EMBL/GenBank/DDBJ whole genome shotgun (WGS) entry which is preliminary data.</text>
</comment>
<dbReference type="Proteomes" id="UP000284605">
    <property type="component" value="Unassembled WGS sequence"/>
</dbReference>
<keyword evidence="1 4" id="KW-0413">Isomerase</keyword>
<dbReference type="PANTHER" id="PTHR42943:SF2">
    <property type="entry name" value="GLUTATHIONE S-TRANSFERASE KAPPA 1"/>
    <property type="match status" value="1"/>
</dbReference>
<dbReference type="InterPro" id="IPR051924">
    <property type="entry name" value="GST_Kappa/NadH"/>
</dbReference>
<dbReference type="CDD" id="cd03022">
    <property type="entry name" value="DsbA_HCCA_Iso"/>
    <property type="match status" value="1"/>
</dbReference>
<feature type="active site" description="Nucleophile" evidence="2">
    <location>
        <position position="25"/>
    </location>
</feature>
<evidence type="ECO:0000256" key="1">
    <source>
        <dbReference type="PIRNR" id="PIRNR006386"/>
    </source>
</evidence>
<dbReference type="InterPro" id="IPR001853">
    <property type="entry name" value="DSBA-like_thioredoxin_dom"/>
</dbReference>
<evidence type="ECO:0000259" key="3">
    <source>
        <dbReference type="Pfam" id="PF01323"/>
    </source>
</evidence>
<dbReference type="GO" id="GO:0004602">
    <property type="term" value="F:glutathione peroxidase activity"/>
    <property type="evidence" value="ECO:0007669"/>
    <property type="project" value="TreeGrafter"/>
</dbReference>
<dbReference type="GO" id="GO:0018845">
    <property type="term" value="F:2-hydroxychromene-2-carboxylate isomerase activity"/>
    <property type="evidence" value="ECO:0007669"/>
    <property type="project" value="UniProtKB-UniRule"/>
</dbReference>
<dbReference type="InterPro" id="IPR036249">
    <property type="entry name" value="Thioredoxin-like_sf"/>
</dbReference>
<dbReference type="EMBL" id="QYUK01000008">
    <property type="protein sequence ID" value="RJF94857.1"/>
    <property type="molecule type" value="Genomic_DNA"/>
</dbReference>
<accession>A0A418WUN3</accession>
<keyword evidence="5" id="KW-1185">Reference proteome</keyword>
<dbReference type="SUPFAM" id="SSF52833">
    <property type="entry name" value="Thioredoxin-like"/>
    <property type="match status" value="1"/>
</dbReference>
<evidence type="ECO:0000313" key="5">
    <source>
        <dbReference type="Proteomes" id="UP000284605"/>
    </source>
</evidence>
<evidence type="ECO:0000313" key="4">
    <source>
        <dbReference type="EMBL" id="RJF94857.1"/>
    </source>
</evidence>
<reference evidence="4 5" key="1">
    <citation type="submission" date="2018-09" db="EMBL/GenBank/DDBJ databases">
        <authorList>
            <person name="Zhu H."/>
        </authorList>
    </citation>
    <scope>NUCLEOTIDE SEQUENCE [LARGE SCALE GENOMIC DNA]</scope>
    <source>
        <strain evidence="4 5">K1W22B-8</strain>
    </source>
</reference>
<dbReference type="AlphaFoldDB" id="A0A418WUN3"/>